<gene>
    <name evidence="2" type="ORF">CURHAP_LOCUS40382</name>
</gene>
<evidence type="ECO:0000313" key="3">
    <source>
        <dbReference type="Proteomes" id="UP000507222"/>
    </source>
</evidence>
<dbReference type="EMBL" id="CAEKDK010000006">
    <property type="protein sequence ID" value="CAB4284769.1"/>
    <property type="molecule type" value="Genomic_DNA"/>
</dbReference>
<proteinExistence type="predicted"/>
<organism evidence="2 3">
    <name type="scientific">Prunus armeniaca</name>
    <name type="common">Apricot</name>
    <name type="synonym">Armeniaca vulgaris</name>
    <dbReference type="NCBI Taxonomy" id="36596"/>
    <lineage>
        <taxon>Eukaryota</taxon>
        <taxon>Viridiplantae</taxon>
        <taxon>Streptophyta</taxon>
        <taxon>Embryophyta</taxon>
        <taxon>Tracheophyta</taxon>
        <taxon>Spermatophyta</taxon>
        <taxon>Magnoliopsida</taxon>
        <taxon>eudicotyledons</taxon>
        <taxon>Gunneridae</taxon>
        <taxon>Pentapetalae</taxon>
        <taxon>rosids</taxon>
        <taxon>fabids</taxon>
        <taxon>Rosales</taxon>
        <taxon>Rosaceae</taxon>
        <taxon>Amygdaloideae</taxon>
        <taxon>Amygdaleae</taxon>
        <taxon>Prunus</taxon>
    </lineage>
</organism>
<sequence length="123" mass="14320">MDGRVDAMAKTTHEKLMDEAKFFEEFQQKMIDYIKEVESEVERVGKKVERLGVGNTGCNFSKQYLEFRVHELSSTKHHLDIITNCLNRTREQIATHHDYYVLPPPSPTEEEEEDSSSTCSKQH</sequence>
<evidence type="ECO:0000256" key="1">
    <source>
        <dbReference type="SAM" id="MobiDB-lite"/>
    </source>
</evidence>
<dbReference type="Proteomes" id="UP000507222">
    <property type="component" value="Unassembled WGS sequence"/>
</dbReference>
<evidence type="ECO:0000313" key="2">
    <source>
        <dbReference type="EMBL" id="CAB4284769.1"/>
    </source>
</evidence>
<protein>
    <submittedName>
        <fullName evidence="2">Uncharacterized protein</fullName>
    </submittedName>
</protein>
<reference evidence="2 3" key="1">
    <citation type="submission" date="2020-05" db="EMBL/GenBank/DDBJ databases">
        <authorList>
            <person name="Campoy J."/>
            <person name="Schneeberger K."/>
            <person name="Spophaly S."/>
        </authorList>
    </citation>
    <scope>NUCLEOTIDE SEQUENCE [LARGE SCALE GENOMIC DNA]</scope>
    <source>
        <strain evidence="2">PruArmRojPasFocal</strain>
    </source>
</reference>
<dbReference type="AlphaFoldDB" id="A0A6J5V6Z3"/>
<feature type="region of interest" description="Disordered" evidence="1">
    <location>
        <begin position="100"/>
        <end position="123"/>
    </location>
</feature>
<accession>A0A6J5V6Z3</accession>
<name>A0A6J5V6Z3_PRUAR</name>